<sequence>MKRHLLRISSCFSLSIEKFFEKV</sequence>
<dbReference type="EMBL" id="GGEC01059460">
    <property type="protein sequence ID" value="MBX39944.1"/>
    <property type="molecule type" value="Transcribed_RNA"/>
</dbReference>
<evidence type="ECO:0000313" key="1">
    <source>
        <dbReference type="EMBL" id="MBX39944.1"/>
    </source>
</evidence>
<organism evidence="1">
    <name type="scientific">Rhizophora mucronata</name>
    <name type="common">Asiatic mangrove</name>
    <dbReference type="NCBI Taxonomy" id="61149"/>
    <lineage>
        <taxon>Eukaryota</taxon>
        <taxon>Viridiplantae</taxon>
        <taxon>Streptophyta</taxon>
        <taxon>Embryophyta</taxon>
        <taxon>Tracheophyta</taxon>
        <taxon>Spermatophyta</taxon>
        <taxon>Magnoliopsida</taxon>
        <taxon>eudicotyledons</taxon>
        <taxon>Gunneridae</taxon>
        <taxon>Pentapetalae</taxon>
        <taxon>rosids</taxon>
        <taxon>fabids</taxon>
        <taxon>Malpighiales</taxon>
        <taxon>Rhizophoraceae</taxon>
        <taxon>Rhizophora</taxon>
    </lineage>
</organism>
<dbReference type="AlphaFoldDB" id="A0A2P2NBW7"/>
<name>A0A2P2NBW7_RHIMU</name>
<proteinExistence type="predicted"/>
<accession>A0A2P2NBW7</accession>
<reference evidence="1" key="1">
    <citation type="submission" date="2018-02" db="EMBL/GenBank/DDBJ databases">
        <title>Rhizophora mucronata_Transcriptome.</title>
        <authorList>
            <person name="Meera S.P."/>
            <person name="Sreeshan A."/>
            <person name="Augustine A."/>
        </authorList>
    </citation>
    <scope>NUCLEOTIDE SEQUENCE</scope>
    <source>
        <tissue evidence="1">Leaf</tissue>
    </source>
</reference>
<protein>
    <submittedName>
        <fullName evidence="1">Uncharacterized protein</fullName>
    </submittedName>
</protein>